<keyword evidence="2" id="KW-0472">Membrane</keyword>
<keyword evidence="2" id="KW-1133">Transmembrane helix</keyword>
<feature type="transmembrane region" description="Helical" evidence="2">
    <location>
        <begin position="20"/>
        <end position="49"/>
    </location>
</feature>
<accession>A0A4U8Z2R7</accession>
<sequence length="89" mass="9875">MGSPSLKERQMLQHLRPALVMLALFTVLTGVIYPFALTGFAAIALPGAANGSLIKKGRRHHRLEPHRADFHQGRLFPQPPVGDQRSRPE</sequence>
<dbReference type="Proteomes" id="UP000294360">
    <property type="component" value="Chromosome"/>
</dbReference>
<organism evidence="3 4">
    <name type="scientific">Methylocella tundrae</name>
    <dbReference type="NCBI Taxonomy" id="227605"/>
    <lineage>
        <taxon>Bacteria</taxon>
        <taxon>Pseudomonadati</taxon>
        <taxon>Pseudomonadota</taxon>
        <taxon>Alphaproteobacteria</taxon>
        <taxon>Hyphomicrobiales</taxon>
        <taxon>Beijerinckiaceae</taxon>
        <taxon>Methylocella</taxon>
    </lineage>
</organism>
<evidence type="ECO:0000313" key="3">
    <source>
        <dbReference type="EMBL" id="VFU09698.1"/>
    </source>
</evidence>
<evidence type="ECO:0000256" key="2">
    <source>
        <dbReference type="SAM" id="Phobius"/>
    </source>
</evidence>
<reference evidence="3 4" key="1">
    <citation type="submission" date="2019-03" db="EMBL/GenBank/DDBJ databases">
        <authorList>
            <person name="Kox A.R. M."/>
        </authorList>
    </citation>
    <scope>NUCLEOTIDE SEQUENCE [LARGE SCALE GENOMIC DNA]</scope>
    <source>
        <strain evidence="3">MTUNDRAET4 annotated genome</strain>
    </source>
</reference>
<dbReference type="GO" id="GO:0016020">
    <property type="term" value="C:membrane"/>
    <property type="evidence" value="ECO:0007669"/>
    <property type="project" value="InterPro"/>
</dbReference>
<dbReference type="Pfam" id="PF02669">
    <property type="entry name" value="KdpC"/>
    <property type="match status" value="1"/>
</dbReference>
<dbReference type="EMBL" id="LR536450">
    <property type="protein sequence ID" value="VFU09698.1"/>
    <property type="molecule type" value="Genomic_DNA"/>
</dbReference>
<dbReference type="AlphaFoldDB" id="A0A4U8Z2R7"/>
<gene>
    <name evidence="3" type="ORF">MTUNDRAET4_2811</name>
</gene>
<feature type="region of interest" description="Disordered" evidence="1">
    <location>
        <begin position="65"/>
        <end position="89"/>
    </location>
</feature>
<evidence type="ECO:0000256" key="1">
    <source>
        <dbReference type="SAM" id="MobiDB-lite"/>
    </source>
</evidence>
<protein>
    <submittedName>
        <fullName evidence="3">Uncharacterized protein</fullName>
    </submittedName>
</protein>
<keyword evidence="2" id="KW-0812">Transmembrane</keyword>
<name>A0A4U8Z2R7_METTU</name>
<dbReference type="InterPro" id="IPR003820">
    <property type="entry name" value="KdpC"/>
</dbReference>
<dbReference type="GO" id="GO:0008556">
    <property type="term" value="F:P-type potassium transmembrane transporter activity"/>
    <property type="evidence" value="ECO:0007669"/>
    <property type="project" value="InterPro"/>
</dbReference>
<proteinExistence type="predicted"/>
<dbReference type="KEGG" id="mtun:MTUNDRAET4_2811"/>
<evidence type="ECO:0000313" key="4">
    <source>
        <dbReference type="Proteomes" id="UP000294360"/>
    </source>
</evidence>